<proteinExistence type="predicted"/>
<evidence type="ECO:0000313" key="2">
    <source>
        <dbReference type="Proteomes" id="UP000054721"/>
    </source>
</evidence>
<dbReference type="Proteomes" id="UP000054721">
    <property type="component" value="Unassembled WGS sequence"/>
</dbReference>
<name>A0A0V1IKJ8_9BILA</name>
<gene>
    <name evidence="1" type="ORF">T02_14233</name>
</gene>
<dbReference type="AlphaFoldDB" id="A0A0V1IKJ8"/>
<evidence type="ECO:0000313" key="1">
    <source>
        <dbReference type="EMBL" id="KRZ23143.1"/>
    </source>
</evidence>
<dbReference type="EMBL" id="JYDW01004238">
    <property type="protein sequence ID" value="KRZ23143.1"/>
    <property type="molecule type" value="Genomic_DNA"/>
</dbReference>
<protein>
    <submittedName>
        <fullName evidence="1">Uncharacterized protein</fullName>
    </submittedName>
</protein>
<accession>A0A0V1IKJ8</accession>
<reference evidence="1 2" key="1">
    <citation type="submission" date="2015-05" db="EMBL/GenBank/DDBJ databases">
        <title>Evolution of Trichinella species and genotypes.</title>
        <authorList>
            <person name="Korhonen P.K."/>
            <person name="Edoardo P."/>
            <person name="Giuseppe L.R."/>
            <person name="Gasser R.B."/>
        </authorList>
    </citation>
    <scope>NUCLEOTIDE SEQUENCE [LARGE SCALE GENOMIC DNA]</scope>
    <source>
        <strain evidence="1">ISS10</strain>
    </source>
</reference>
<comment type="caution">
    <text evidence="1">The sequence shown here is derived from an EMBL/GenBank/DDBJ whole genome shotgun (WGS) entry which is preliminary data.</text>
</comment>
<sequence>MTLCNLSSSSSSLIALTTVSYQHGTQCRQI</sequence>
<feature type="non-terminal residue" evidence="1">
    <location>
        <position position="30"/>
    </location>
</feature>
<organism evidence="1 2">
    <name type="scientific">Trichinella nativa</name>
    <dbReference type="NCBI Taxonomy" id="6335"/>
    <lineage>
        <taxon>Eukaryota</taxon>
        <taxon>Metazoa</taxon>
        <taxon>Ecdysozoa</taxon>
        <taxon>Nematoda</taxon>
        <taxon>Enoplea</taxon>
        <taxon>Dorylaimia</taxon>
        <taxon>Trichinellida</taxon>
        <taxon>Trichinellidae</taxon>
        <taxon>Trichinella</taxon>
    </lineage>
</organism>
<keyword evidence="2" id="KW-1185">Reference proteome</keyword>